<dbReference type="GO" id="GO:0007030">
    <property type="term" value="P:Golgi organization"/>
    <property type="evidence" value="ECO:0007669"/>
    <property type="project" value="TreeGrafter"/>
</dbReference>
<feature type="domain" description="UBX" evidence="2">
    <location>
        <begin position="309"/>
        <end position="377"/>
    </location>
</feature>
<keyword evidence="5" id="KW-1185">Reference proteome</keyword>
<dbReference type="PROSITE" id="PS50033">
    <property type="entry name" value="UBX"/>
    <property type="match status" value="1"/>
</dbReference>
<feature type="compositionally biased region" description="Acidic residues" evidence="1">
    <location>
        <begin position="99"/>
        <end position="108"/>
    </location>
</feature>
<dbReference type="Gene3D" id="1.10.8.10">
    <property type="entry name" value="DNA helicase RuvA subunit, C-terminal domain"/>
    <property type="match status" value="1"/>
</dbReference>
<protein>
    <recommendedName>
        <fullName evidence="6">UBX domain-containing protein</fullName>
    </recommendedName>
</protein>
<dbReference type="GO" id="GO:0031468">
    <property type="term" value="P:nuclear membrane reassembly"/>
    <property type="evidence" value="ECO:0007669"/>
    <property type="project" value="TreeGrafter"/>
</dbReference>
<dbReference type="PANTHER" id="PTHR23333">
    <property type="entry name" value="UBX DOMAIN CONTAINING PROTEIN"/>
    <property type="match status" value="1"/>
</dbReference>
<dbReference type="GO" id="GO:0005634">
    <property type="term" value="C:nucleus"/>
    <property type="evidence" value="ECO:0007669"/>
    <property type="project" value="TreeGrafter"/>
</dbReference>
<dbReference type="GO" id="GO:0005829">
    <property type="term" value="C:cytosol"/>
    <property type="evidence" value="ECO:0007669"/>
    <property type="project" value="TreeGrafter"/>
</dbReference>
<dbReference type="GO" id="GO:0000045">
    <property type="term" value="P:autophagosome assembly"/>
    <property type="evidence" value="ECO:0007669"/>
    <property type="project" value="TreeGrafter"/>
</dbReference>
<evidence type="ECO:0000256" key="1">
    <source>
        <dbReference type="SAM" id="MobiDB-lite"/>
    </source>
</evidence>
<name>A0A6H0Y4M3_9PEZI</name>
<dbReference type="GO" id="GO:0061025">
    <property type="term" value="P:membrane fusion"/>
    <property type="evidence" value="ECO:0007669"/>
    <property type="project" value="TreeGrafter"/>
</dbReference>
<dbReference type="SUPFAM" id="SSF46934">
    <property type="entry name" value="UBA-like"/>
    <property type="match status" value="1"/>
</dbReference>
<reference evidence="4 5" key="1">
    <citation type="journal article" date="2016" name="Sci. Rep.">
        <title>Peltaster fructicola genome reveals evolution from an invasive phytopathogen to an ectophytic parasite.</title>
        <authorList>
            <person name="Xu C."/>
            <person name="Chen H."/>
            <person name="Gleason M.L."/>
            <person name="Xu J.R."/>
            <person name="Liu H."/>
            <person name="Zhang R."/>
            <person name="Sun G."/>
        </authorList>
    </citation>
    <scope>NUCLEOTIDE SEQUENCE [LARGE SCALE GENOMIC DNA]</scope>
    <source>
        <strain evidence="4 5">LNHT1506</strain>
    </source>
</reference>
<dbReference type="Pfam" id="PF00789">
    <property type="entry name" value="UBX"/>
    <property type="match status" value="1"/>
</dbReference>
<dbReference type="Proteomes" id="UP000503462">
    <property type="component" value="Chromosome 5"/>
</dbReference>
<dbReference type="PROSITE" id="PS51399">
    <property type="entry name" value="SEP"/>
    <property type="match status" value="1"/>
</dbReference>
<dbReference type="SUPFAM" id="SSF54236">
    <property type="entry name" value="Ubiquitin-like"/>
    <property type="match status" value="1"/>
</dbReference>
<sequence length="390" mass="41777">MDANEQELIAAFCGITGASASTAQSTLAAADYDIEAAIALFYAASDGGAAEQDEASDSQEQSLPQAQPSQAPAASSSSRRAPQNSSKLRTLRDLQASANDDDDEEERDQDLFAGGEKSGLAVQNPNSSGPADHFRNILNRARQNPERPPPTQEQEPQRQSNFHGRAQTLGGDEAPSRVIEDPTSRRGQRPVLERITRTLHLWADGVSVDDGPLIRFDDPANAHIVAQINQGRAPLSLLDVAPDQEVDLNLEPHKDQNYVQPKKVYKAFSGSGQRLGSPTPGPAPATTSSQPAAPASSPAASAPTVKVDESAPTVTLQLRLGNGSRMTSRFNTSHTIADVYGFVDQATDQATQRPYVLVTTFPTRELSDRTQALSDVSELKRGGTVQQKYL</sequence>
<feature type="region of interest" description="Disordered" evidence="1">
    <location>
        <begin position="142"/>
        <end position="191"/>
    </location>
</feature>
<organism evidence="4 5">
    <name type="scientific">Peltaster fructicola</name>
    <dbReference type="NCBI Taxonomy" id="286661"/>
    <lineage>
        <taxon>Eukaryota</taxon>
        <taxon>Fungi</taxon>
        <taxon>Dikarya</taxon>
        <taxon>Ascomycota</taxon>
        <taxon>Pezizomycotina</taxon>
        <taxon>Dothideomycetes</taxon>
        <taxon>Dothideomycetes incertae sedis</taxon>
        <taxon>Peltaster</taxon>
    </lineage>
</organism>
<dbReference type="GO" id="GO:0043161">
    <property type="term" value="P:proteasome-mediated ubiquitin-dependent protein catabolic process"/>
    <property type="evidence" value="ECO:0007669"/>
    <property type="project" value="TreeGrafter"/>
</dbReference>
<dbReference type="Pfam" id="PF14555">
    <property type="entry name" value="UBA_4"/>
    <property type="match status" value="1"/>
</dbReference>
<dbReference type="Gene3D" id="3.30.420.210">
    <property type="entry name" value="SEP domain"/>
    <property type="match status" value="1"/>
</dbReference>
<evidence type="ECO:0000259" key="3">
    <source>
        <dbReference type="PROSITE" id="PS51399"/>
    </source>
</evidence>
<evidence type="ECO:0000313" key="5">
    <source>
        <dbReference type="Proteomes" id="UP000503462"/>
    </source>
</evidence>
<dbReference type="InterPro" id="IPR009060">
    <property type="entry name" value="UBA-like_sf"/>
</dbReference>
<dbReference type="SMART" id="SM00166">
    <property type="entry name" value="UBX"/>
    <property type="match status" value="1"/>
</dbReference>
<dbReference type="AlphaFoldDB" id="A0A6H0Y4M3"/>
<dbReference type="Pfam" id="PF08059">
    <property type="entry name" value="SEP"/>
    <property type="match status" value="1"/>
</dbReference>
<proteinExistence type="predicted"/>
<dbReference type="InterPro" id="IPR012989">
    <property type="entry name" value="SEP_domain"/>
</dbReference>
<feature type="compositionally biased region" description="Low complexity" evidence="1">
    <location>
        <begin position="284"/>
        <end position="304"/>
    </location>
</feature>
<feature type="region of interest" description="Disordered" evidence="1">
    <location>
        <begin position="269"/>
        <end position="310"/>
    </location>
</feature>
<dbReference type="InterPro" id="IPR036241">
    <property type="entry name" value="NSFL1C_SEP_dom_sf"/>
</dbReference>
<evidence type="ECO:0000313" key="4">
    <source>
        <dbReference type="EMBL" id="QIX01964.1"/>
    </source>
</evidence>
<feature type="compositionally biased region" description="Low complexity" evidence="1">
    <location>
        <begin position="58"/>
        <end position="86"/>
    </location>
</feature>
<feature type="domain" description="SEP" evidence="3">
    <location>
        <begin position="194"/>
        <end position="259"/>
    </location>
</feature>
<accession>A0A6H0Y4M3</accession>
<evidence type="ECO:0008006" key="6">
    <source>
        <dbReference type="Google" id="ProtNLM"/>
    </source>
</evidence>
<dbReference type="OrthoDB" id="25887at2759"/>
<dbReference type="SUPFAM" id="SSF102848">
    <property type="entry name" value="NSFL1 (p97 ATPase) cofactor p47, SEP domain"/>
    <property type="match status" value="1"/>
</dbReference>
<dbReference type="InterPro" id="IPR029071">
    <property type="entry name" value="Ubiquitin-like_domsf"/>
</dbReference>
<dbReference type="FunFam" id="3.30.420.210:FF:000002">
    <property type="entry name" value="UBX domain-containing protein 1"/>
    <property type="match status" value="1"/>
</dbReference>
<feature type="compositionally biased region" description="Basic and acidic residues" evidence="1">
    <location>
        <begin position="174"/>
        <end position="184"/>
    </location>
</feature>
<gene>
    <name evidence="4" type="ORF">AMS68_007481</name>
</gene>
<dbReference type="CDD" id="cd01770">
    <property type="entry name" value="UBX_UBXN2"/>
    <property type="match status" value="1"/>
</dbReference>
<dbReference type="InterPro" id="IPR001012">
    <property type="entry name" value="UBX_dom"/>
</dbReference>
<dbReference type="PANTHER" id="PTHR23333:SF20">
    <property type="entry name" value="NSFL1 COFACTOR P47"/>
    <property type="match status" value="1"/>
</dbReference>
<dbReference type="SMART" id="SM00553">
    <property type="entry name" value="SEP"/>
    <property type="match status" value="1"/>
</dbReference>
<evidence type="ECO:0000259" key="2">
    <source>
        <dbReference type="PROSITE" id="PS50033"/>
    </source>
</evidence>
<dbReference type="Gene3D" id="3.10.20.90">
    <property type="entry name" value="Phosphatidylinositol 3-kinase Catalytic Subunit, Chain A, domain 1"/>
    <property type="match status" value="1"/>
</dbReference>
<dbReference type="EMBL" id="CP051143">
    <property type="protein sequence ID" value="QIX01964.1"/>
    <property type="molecule type" value="Genomic_DNA"/>
</dbReference>
<feature type="region of interest" description="Disordered" evidence="1">
    <location>
        <begin position="47"/>
        <end position="108"/>
    </location>
</feature>
<dbReference type="CDD" id="cd14348">
    <property type="entry name" value="UBA_p47"/>
    <property type="match status" value="1"/>
</dbReference>
<dbReference type="GO" id="GO:0043130">
    <property type="term" value="F:ubiquitin binding"/>
    <property type="evidence" value="ECO:0007669"/>
    <property type="project" value="TreeGrafter"/>
</dbReference>